<reference evidence="1 2" key="1">
    <citation type="journal article" date="2011" name="Front. Microbiol.">
        <title>Genomic signatures of strain selection and enhancement in Bacillus atrophaeus var. globigii, a historical biowarfare simulant.</title>
        <authorList>
            <person name="Gibbons H.S."/>
            <person name="Broomall S.M."/>
            <person name="McNew L.A."/>
            <person name="Daligault H."/>
            <person name="Chapman C."/>
            <person name="Bruce D."/>
            <person name="Karavis M."/>
            <person name="Krepps M."/>
            <person name="McGregor P.A."/>
            <person name="Hong C."/>
            <person name="Park K.H."/>
            <person name="Akmal A."/>
            <person name="Feldman A."/>
            <person name="Lin J.S."/>
            <person name="Chang W.E."/>
            <person name="Higgs B.W."/>
            <person name="Demirev P."/>
            <person name="Lindquist J."/>
            <person name="Liem A."/>
            <person name="Fochler E."/>
            <person name="Read T.D."/>
            <person name="Tapia R."/>
            <person name="Johnson S."/>
            <person name="Bishop-Lilly K.A."/>
            <person name="Detter C."/>
            <person name="Han C."/>
            <person name="Sozhamannan S."/>
            <person name="Rosenzweig C.N."/>
            <person name="Skowronski E.W."/>
        </authorList>
    </citation>
    <scope>NUCLEOTIDE SEQUENCE [LARGE SCALE GENOMIC DNA]</scope>
    <source>
        <strain evidence="1 2">1942</strain>
    </source>
</reference>
<dbReference type="EMBL" id="CP002207">
    <property type="protein sequence ID" value="ADP31737.1"/>
    <property type="molecule type" value="Genomic_DNA"/>
</dbReference>
<accession>A0ABN3ZAF6</accession>
<proteinExistence type="predicted"/>
<evidence type="ECO:0000313" key="1">
    <source>
        <dbReference type="EMBL" id="ADP31737.1"/>
    </source>
</evidence>
<evidence type="ECO:0000313" key="2">
    <source>
        <dbReference type="Proteomes" id="UP000006867"/>
    </source>
</evidence>
<organism evidence="1 2">
    <name type="scientific">Bacillus atrophaeus (strain 1942)</name>
    <dbReference type="NCBI Taxonomy" id="720555"/>
    <lineage>
        <taxon>Bacteria</taxon>
        <taxon>Bacillati</taxon>
        <taxon>Bacillota</taxon>
        <taxon>Bacilli</taxon>
        <taxon>Bacillales</taxon>
        <taxon>Bacillaceae</taxon>
        <taxon>Bacillus</taxon>
    </lineage>
</organism>
<protein>
    <submittedName>
        <fullName evidence="1">Uncharacterized protein</fullName>
    </submittedName>
</protein>
<dbReference type="Proteomes" id="UP000006867">
    <property type="component" value="Chromosome"/>
</dbReference>
<gene>
    <name evidence="1" type="ordered locus">BATR1942_03915</name>
</gene>
<keyword evidence="2" id="KW-1185">Reference proteome</keyword>
<name>A0ABN3ZAF6_BACA1</name>
<sequence length="33" mass="4043">MLLIKLIKALLCLFFQAKRKEKEIEEWYEDDGK</sequence>